<dbReference type="EMBL" id="BGPR01000567">
    <property type="protein sequence ID" value="GBM26714.1"/>
    <property type="molecule type" value="Genomic_DNA"/>
</dbReference>
<evidence type="ECO:0000313" key="2">
    <source>
        <dbReference type="Proteomes" id="UP000499080"/>
    </source>
</evidence>
<dbReference type="AlphaFoldDB" id="A0A4Y2EFU3"/>
<gene>
    <name evidence="1" type="ORF">AVEN_125001_1</name>
</gene>
<organism evidence="1 2">
    <name type="scientific">Araneus ventricosus</name>
    <name type="common">Orbweaver spider</name>
    <name type="synonym">Epeira ventricosa</name>
    <dbReference type="NCBI Taxonomy" id="182803"/>
    <lineage>
        <taxon>Eukaryota</taxon>
        <taxon>Metazoa</taxon>
        <taxon>Ecdysozoa</taxon>
        <taxon>Arthropoda</taxon>
        <taxon>Chelicerata</taxon>
        <taxon>Arachnida</taxon>
        <taxon>Araneae</taxon>
        <taxon>Araneomorphae</taxon>
        <taxon>Entelegynae</taxon>
        <taxon>Araneoidea</taxon>
        <taxon>Araneidae</taxon>
        <taxon>Araneus</taxon>
    </lineage>
</organism>
<accession>A0A4Y2EFU3</accession>
<sequence>MKTSKVDLKFVQNEIRQRHEQAPHSSNCLNHMNIFLCGGTYPLPPHSFFCPRTGTTVVSESHLNLTTLGEQTVDAQLTSFPARTADEALKSYPMDQQHSSVPCAVLIYSLRQAVTPHGVFLCIPFPIEKRVVFSGIIYLSRMSPNFFPSRQVHRQVSNPGTGAFRHSMLNLVKLSSQPSD</sequence>
<keyword evidence="2" id="KW-1185">Reference proteome</keyword>
<name>A0A4Y2EFU3_ARAVE</name>
<proteinExistence type="predicted"/>
<dbReference type="Proteomes" id="UP000499080">
    <property type="component" value="Unassembled WGS sequence"/>
</dbReference>
<reference evidence="1 2" key="1">
    <citation type="journal article" date="2019" name="Sci. Rep.">
        <title>Orb-weaving spider Araneus ventricosus genome elucidates the spidroin gene catalogue.</title>
        <authorList>
            <person name="Kono N."/>
            <person name="Nakamura H."/>
            <person name="Ohtoshi R."/>
            <person name="Moran D.A.P."/>
            <person name="Shinohara A."/>
            <person name="Yoshida Y."/>
            <person name="Fujiwara M."/>
            <person name="Mori M."/>
            <person name="Tomita M."/>
            <person name="Arakawa K."/>
        </authorList>
    </citation>
    <scope>NUCLEOTIDE SEQUENCE [LARGE SCALE GENOMIC DNA]</scope>
</reference>
<protein>
    <submittedName>
        <fullName evidence="1">Uncharacterized protein</fullName>
    </submittedName>
</protein>
<comment type="caution">
    <text evidence="1">The sequence shown here is derived from an EMBL/GenBank/DDBJ whole genome shotgun (WGS) entry which is preliminary data.</text>
</comment>
<evidence type="ECO:0000313" key="1">
    <source>
        <dbReference type="EMBL" id="GBM26714.1"/>
    </source>
</evidence>